<organism evidence="2 3">
    <name type="scientific">Flavisolibacter tropicus</name>
    <dbReference type="NCBI Taxonomy" id="1492898"/>
    <lineage>
        <taxon>Bacteria</taxon>
        <taxon>Pseudomonadati</taxon>
        <taxon>Bacteroidota</taxon>
        <taxon>Chitinophagia</taxon>
        <taxon>Chitinophagales</taxon>
        <taxon>Chitinophagaceae</taxon>
        <taxon>Flavisolibacter</taxon>
    </lineage>
</organism>
<dbReference type="EMBL" id="CP011390">
    <property type="protein sequence ID" value="ANE50258.1"/>
    <property type="molecule type" value="Genomic_DNA"/>
</dbReference>
<dbReference type="KEGG" id="fla:SY85_06850"/>
<dbReference type="PATRIC" id="fig|1492898.3.peg.1477"/>
<reference evidence="2 3" key="2">
    <citation type="journal article" date="2016" name="Int. J. Syst. Evol. Microbiol.">
        <title>Flavisolibacter tropicus sp. nov., isolated from tropical soil.</title>
        <authorList>
            <person name="Lee J.J."/>
            <person name="Kang M.S."/>
            <person name="Kim G.S."/>
            <person name="Lee C.S."/>
            <person name="Lim S."/>
            <person name="Lee J."/>
            <person name="Roh S.H."/>
            <person name="Kang H."/>
            <person name="Ha J.M."/>
            <person name="Bae S."/>
            <person name="Jung H.Y."/>
            <person name="Kim M.K."/>
        </authorList>
    </citation>
    <scope>NUCLEOTIDE SEQUENCE [LARGE SCALE GENOMIC DNA]</scope>
    <source>
        <strain evidence="2 3">LCS9</strain>
    </source>
</reference>
<evidence type="ECO:0000256" key="1">
    <source>
        <dbReference type="SAM" id="SignalP"/>
    </source>
</evidence>
<sequence length="294" mass="32728">MKQTRTVFLMTSLFLLILWSGCSENKNAATANFQFNLQKGKAYDYVMDFDMKQEMSGQNVNTNMKSDYVMEVIEDDGNIKTLKTTYKRFAMNIAMADKIIKADSDAPDTVASGEISDPSQLMAAMFGALKGKSFLIKVDKEGKVTEVSGLQQIADAMVGSIKVKEEMKPMVRQAFTQQFNEENIKELFSQSFNIFPNKPVKVGDSWEKKLSGTSLMPMDMTTTYTVKSIQGNFVMLDAKSDMKFTSGANLTGEQIGKMKVNAKTGLVETAVYEQKMDGQMKMTTKATVTGKERS</sequence>
<gene>
    <name evidence="2" type="ORF">SY85_06850</name>
</gene>
<evidence type="ECO:0000313" key="2">
    <source>
        <dbReference type="EMBL" id="ANE50258.1"/>
    </source>
</evidence>
<protein>
    <recommendedName>
        <fullName evidence="4">Lipoprotein</fullName>
    </recommendedName>
</protein>
<accession>A0A172TTH2</accession>
<proteinExistence type="predicted"/>
<dbReference type="OrthoDB" id="638692at2"/>
<feature type="chain" id="PRO_5008001116" description="Lipoprotein" evidence="1">
    <location>
        <begin position="29"/>
        <end position="294"/>
    </location>
</feature>
<dbReference type="AlphaFoldDB" id="A0A172TTH2"/>
<dbReference type="Proteomes" id="UP000077177">
    <property type="component" value="Chromosome"/>
</dbReference>
<name>A0A172TTH2_9BACT</name>
<dbReference type="STRING" id="1492898.SY85_06850"/>
<dbReference type="InterPro" id="IPR046230">
    <property type="entry name" value="DUF6263"/>
</dbReference>
<dbReference type="PROSITE" id="PS51257">
    <property type="entry name" value="PROKAR_LIPOPROTEIN"/>
    <property type="match status" value="1"/>
</dbReference>
<keyword evidence="1" id="KW-0732">Signal</keyword>
<evidence type="ECO:0000313" key="3">
    <source>
        <dbReference type="Proteomes" id="UP000077177"/>
    </source>
</evidence>
<keyword evidence="3" id="KW-1185">Reference proteome</keyword>
<reference evidence="3" key="1">
    <citation type="submission" date="2015-01" db="EMBL/GenBank/DDBJ databases">
        <title>Flavisolibacter sp./LCS9/ whole genome sequencing.</title>
        <authorList>
            <person name="Kim M.K."/>
            <person name="Srinivasan S."/>
            <person name="Lee J.-J."/>
        </authorList>
    </citation>
    <scope>NUCLEOTIDE SEQUENCE [LARGE SCALE GENOMIC DNA]</scope>
    <source>
        <strain evidence="3">LCS9</strain>
    </source>
</reference>
<evidence type="ECO:0008006" key="4">
    <source>
        <dbReference type="Google" id="ProtNLM"/>
    </source>
</evidence>
<dbReference type="RefSeq" id="WP_066402796.1">
    <property type="nucleotide sequence ID" value="NZ_CP011390.1"/>
</dbReference>
<dbReference type="Pfam" id="PF19777">
    <property type="entry name" value="DUF6263"/>
    <property type="match status" value="1"/>
</dbReference>
<feature type="signal peptide" evidence="1">
    <location>
        <begin position="1"/>
        <end position="28"/>
    </location>
</feature>